<dbReference type="SMART" id="SM00491">
    <property type="entry name" value="HELICc2"/>
    <property type="match status" value="1"/>
</dbReference>
<dbReference type="PANTHER" id="PTHR11472">
    <property type="entry name" value="DNA REPAIR DEAD HELICASE RAD3/XP-D SUBFAMILY MEMBER"/>
    <property type="match status" value="1"/>
</dbReference>
<evidence type="ECO:0000256" key="5">
    <source>
        <dbReference type="ARBA" id="ARBA00038058"/>
    </source>
</evidence>
<proteinExistence type="inferred from homology"/>
<dbReference type="EMBL" id="UFUW01000001">
    <property type="protein sequence ID" value="SUX24387.1"/>
    <property type="molecule type" value="Genomic_DNA"/>
</dbReference>
<feature type="domain" description="Helicase ATP-binding" evidence="10">
    <location>
        <begin position="13"/>
        <end position="274"/>
    </location>
</feature>
<evidence type="ECO:0000313" key="11">
    <source>
        <dbReference type="EMBL" id="SUX24387.1"/>
    </source>
</evidence>
<gene>
    <name evidence="11" type="primary">dinG</name>
    <name evidence="11" type="ORF">NCTC13294_01842</name>
</gene>
<dbReference type="PROSITE" id="PS51193">
    <property type="entry name" value="HELICASE_ATP_BIND_2"/>
    <property type="match status" value="1"/>
</dbReference>
<dbReference type="InterPro" id="IPR045028">
    <property type="entry name" value="DinG/Rad3-like"/>
</dbReference>
<evidence type="ECO:0000256" key="1">
    <source>
        <dbReference type="ARBA" id="ARBA00001966"/>
    </source>
</evidence>
<feature type="region of interest" description="Disordered" evidence="8">
    <location>
        <begin position="375"/>
        <end position="397"/>
    </location>
</feature>
<dbReference type="SUPFAM" id="SSF52540">
    <property type="entry name" value="P-loop containing nucleoside triphosphate hydrolases"/>
    <property type="match status" value="2"/>
</dbReference>
<keyword evidence="4" id="KW-0067">ATP-binding</keyword>
<feature type="region of interest" description="Disordered" evidence="8">
    <location>
        <begin position="673"/>
        <end position="692"/>
    </location>
</feature>
<evidence type="ECO:0000256" key="6">
    <source>
        <dbReference type="ARBA" id="ARBA00044969"/>
    </source>
</evidence>
<dbReference type="AlphaFoldDB" id="A0A381ECA0"/>
<evidence type="ECO:0000256" key="8">
    <source>
        <dbReference type="SAM" id="MobiDB-lite"/>
    </source>
</evidence>
<evidence type="ECO:0000259" key="9">
    <source>
        <dbReference type="PROSITE" id="PS51192"/>
    </source>
</evidence>
<dbReference type="GO" id="GO:0043139">
    <property type="term" value="F:5'-3' DNA helicase activity"/>
    <property type="evidence" value="ECO:0007669"/>
    <property type="project" value="UniProtKB-EC"/>
</dbReference>
<dbReference type="Pfam" id="PF00270">
    <property type="entry name" value="DEAD"/>
    <property type="match status" value="1"/>
</dbReference>
<keyword evidence="12" id="KW-1185">Reference proteome</keyword>
<dbReference type="PROSITE" id="PS51192">
    <property type="entry name" value="HELICASE_ATP_BIND_1"/>
    <property type="match status" value="1"/>
</dbReference>
<dbReference type="GO" id="GO:0005524">
    <property type="term" value="F:ATP binding"/>
    <property type="evidence" value="ECO:0007669"/>
    <property type="project" value="UniProtKB-KW"/>
</dbReference>
<comment type="cofactor">
    <cofactor evidence="1">
        <name>[4Fe-4S] cluster</name>
        <dbReference type="ChEBI" id="CHEBI:49883"/>
    </cofactor>
</comment>
<evidence type="ECO:0000256" key="3">
    <source>
        <dbReference type="ARBA" id="ARBA00022801"/>
    </source>
</evidence>
<protein>
    <recommendedName>
        <fullName evidence="6">DNA 5'-3' helicase</fullName>
        <ecNumber evidence="6">5.6.2.3</ecNumber>
    </recommendedName>
</protein>
<evidence type="ECO:0000256" key="2">
    <source>
        <dbReference type="ARBA" id="ARBA00022741"/>
    </source>
</evidence>
<dbReference type="GO" id="GO:0006281">
    <property type="term" value="P:DNA repair"/>
    <property type="evidence" value="ECO:0007669"/>
    <property type="project" value="TreeGrafter"/>
</dbReference>
<dbReference type="Proteomes" id="UP000254572">
    <property type="component" value="Unassembled WGS sequence"/>
</dbReference>
<evidence type="ECO:0000256" key="4">
    <source>
        <dbReference type="ARBA" id="ARBA00022840"/>
    </source>
</evidence>
<organism evidence="11 12">
    <name type="scientific">Cardiobacterium valvarum</name>
    <dbReference type="NCBI Taxonomy" id="194702"/>
    <lineage>
        <taxon>Bacteria</taxon>
        <taxon>Pseudomonadati</taxon>
        <taxon>Pseudomonadota</taxon>
        <taxon>Gammaproteobacteria</taxon>
        <taxon>Cardiobacteriales</taxon>
        <taxon>Cardiobacteriaceae</taxon>
        <taxon>Cardiobacterium</taxon>
    </lineage>
</organism>
<keyword evidence="11" id="KW-0347">Helicase</keyword>
<dbReference type="InterPro" id="IPR027417">
    <property type="entry name" value="P-loop_NTPase"/>
</dbReference>
<dbReference type="PANTHER" id="PTHR11472:SF34">
    <property type="entry name" value="REGULATOR OF TELOMERE ELONGATION HELICASE 1"/>
    <property type="match status" value="1"/>
</dbReference>
<evidence type="ECO:0000313" key="12">
    <source>
        <dbReference type="Proteomes" id="UP000254572"/>
    </source>
</evidence>
<comment type="catalytic activity">
    <reaction evidence="7">
        <text>ATP + H2O = ADP + phosphate + H(+)</text>
        <dbReference type="Rhea" id="RHEA:13065"/>
        <dbReference type="ChEBI" id="CHEBI:15377"/>
        <dbReference type="ChEBI" id="CHEBI:15378"/>
        <dbReference type="ChEBI" id="CHEBI:30616"/>
        <dbReference type="ChEBI" id="CHEBI:43474"/>
        <dbReference type="ChEBI" id="CHEBI:456216"/>
        <dbReference type="EC" id="5.6.2.3"/>
    </reaction>
</comment>
<dbReference type="Gene3D" id="3.40.50.300">
    <property type="entry name" value="P-loop containing nucleotide triphosphate hydrolases"/>
    <property type="match status" value="2"/>
</dbReference>
<dbReference type="InterPro" id="IPR006555">
    <property type="entry name" value="ATP-dep_Helicase_C"/>
</dbReference>
<dbReference type="InterPro" id="IPR014001">
    <property type="entry name" value="Helicase_ATP-bd"/>
</dbReference>
<evidence type="ECO:0000256" key="7">
    <source>
        <dbReference type="ARBA" id="ARBA00048954"/>
    </source>
</evidence>
<comment type="similarity">
    <text evidence="5">Belongs to the helicase family. DinG subfamily.</text>
</comment>
<feature type="domain" description="Helicase ATP-binding" evidence="9">
    <location>
        <begin position="35"/>
        <end position="308"/>
    </location>
</feature>
<dbReference type="RefSeq" id="WP_115612052.1">
    <property type="nucleotide sequence ID" value="NZ_JBHLZC010000002.1"/>
</dbReference>
<dbReference type="InterPro" id="IPR011545">
    <property type="entry name" value="DEAD/DEAH_box_helicase_dom"/>
</dbReference>
<dbReference type="Pfam" id="PF13307">
    <property type="entry name" value="Helicase_C_2"/>
    <property type="match status" value="1"/>
</dbReference>
<dbReference type="EC" id="5.6.2.3" evidence="6"/>
<dbReference type="GO" id="GO:0016887">
    <property type="term" value="F:ATP hydrolysis activity"/>
    <property type="evidence" value="ECO:0007669"/>
    <property type="project" value="RHEA"/>
</dbReference>
<keyword evidence="3 11" id="KW-0378">Hydrolase</keyword>
<keyword evidence="2" id="KW-0547">Nucleotide-binding</keyword>
<evidence type="ECO:0000259" key="10">
    <source>
        <dbReference type="PROSITE" id="PS51193"/>
    </source>
</evidence>
<name>A0A381ECA0_9GAMM</name>
<dbReference type="SMART" id="SM00487">
    <property type="entry name" value="DEXDc"/>
    <property type="match status" value="1"/>
</dbReference>
<dbReference type="InterPro" id="IPR014013">
    <property type="entry name" value="Helic_SF1/SF2_ATP-bd_DinG/Rad3"/>
</dbReference>
<sequence length="692" mass="76833">MSDISALFAAGDALSGAVSGYQPRQGQQELAEAVAGNLSCDGILLAEAGTGTGKTFAYLLPLLASGRKGLVSTATRNLQEQIYGKDLPLVRKVLGSVSRVALLKGRRNYLCHHHYHQYLDDDCTTATDKRQRRAIEHFFDTTADGDLVGLKEVAEDAPVLARITSTIENCLGRDCAFYEECYLQKARQKAKEADVVVINHHLLLADFALKSEGFAEILPDIQAFVIDEAHHLPQTAIHFLGDRFSARQLLGFINDGEHAALQEAPDALELRECLRDLKLQNSKILLTVRQPAETRLDEEQLAALPDFWTELRRLAELFARFQSQLNTQKMRGKLLAHLYGRGQDLQKLIAAFLAQAPVIEDEDAAKRDNHALQDEDAVGQDNDAAQDESPAGEPTPRAIWLDVGPRHYTLCSVPVNAAGRFATWIANSNASWTFLSATLAVNGSFAHYARELGLRDYQSLLLASPFDFRHQALLYHPEGLPDPNHPQYNDALIQAVLPVLARSKGRAFLLFTSYRAMHDAERALQDSGYHLLVQGRAGKNALLADFRRHDNAVLLATSSFWEGVDVRGDRLVCVVIDKLPFTAPNDPVARARHRLLSDKGLSPFIHDTLPQAIITLKQGVGRLIRDRSDYGVLVLADPRLTRKNYGATFLNSLPPMTKTRKIEVIDRFFAYHENNNGKPHEPADQTQHPARP</sequence>
<accession>A0A381ECA0</accession>
<reference evidence="11 12" key="1">
    <citation type="submission" date="2018-06" db="EMBL/GenBank/DDBJ databases">
        <authorList>
            <consortium name="Pathogen Informatics"/>
            <person name="Doyle S."/>
        </authorList>
    </citation>
    <scope>NUCLEOTIDE SEQUENCE [LARGE SCALE GENOMIC DNA]</scope>
    <source>
        <strain evidence="11 12">NCTC13294</strain>
    </source>
</reference>
<dbReference type="GO" id="GO:0003676">
    <property type="term" value="F:nucleic acid binding"/>
    <property type="evidence" value="ECO:0007669"/>
    <property type="project" value="InterPro"/>
</dbReference>
<dbReference type="OrthoDB" id="9805194at2"/>